<accession>A0ABV2JUJ7</accession>
<gene>
    <name evidence="2" type="ORF">ABIC75_002239</name>
</gene>
<evidence type="ECO:0000259" key="1">
    <source>
        <dbReference type="SMART" id="SM00470"/>
    </source>
</evidence>
<keyword evidence="3" id="KW-1185">Reference proteome</keyword>
<dbReference type="CDD" id="cd16406">
    <property type="entry name" value="ParB_N_like"/>
    <property type="match status" value="1"/>
</dbReference>
<dbReference type="InterPro" id="IPR003115">
    <property type="entry name" value="ParB_N"/>
</dbReference>
<dbReference type="Pfam" id="PF02195">
    <property type="entry name" value="ParB_N"/>
    <property type="match status" value="1"/>
</dbReference>
<dbReference type="PANTHER" id="PTHR33375:SF7">
    <property type="entry name" value="CHROMOSOME 2-PARTITIONING PROTEIN PARB-RELATED"/>
    <property type="match status" value="1"/>
</dbReference>
<protein>
    <submittedName>
        <fullName evidence="2">ParB family chromosome partitioning protein</fullName>
    </submittedName>
</protein>
<name>A0ABV2JUJ7_9GAMM</name>
<evidence type="ECO:0000313" key="2">
    <source>
        <dbReference type="EMBL" id="MET3652507.1"/>
    </source>
</evidence>
<dbReference type="Proteomes" id="UP001549184">
    <property type="component" value="Unassembled WGS sequence"/>
</dbReference>
<dbReference type="SUPFAM" id="SSF109709">
    <property type="entry name" value="KorB DNA-binding domain-like"/>
    <property type="match status" value="1"/>
</dbReference>
<evidence type="ECO:0000313" key="3">
    <source>
        <dbReference type="Proteomes" id="UP001549184"/>
    </source>
</evidence>
<sequence>MITSIPLSKLVPSPLNVRKMGGQSIDDLAASIRAHGLLQNLTVAAKGGKYEVVAGGRRLRALQRIEKEDGKLPDALQDGIPCMSVLGDDAHDASLAENVVREAMHPADQFDAFHAMAERGHGVSAIAAAFGCPESAVKQRLKLAKVSPALIEAYRASRMTLETLQTFSITDDRKQQERVWKEVEHTNKEYQAENVRRRLVKSEIDFNDSDEAQFVGIEAYEAAGGFIRRDMFTKAIYLDRGLVEKLVTVKLDDMKARIKAEGWAWVEVKRDYVSVYSYQRKKSTKREATAQETAAIAALQAERAPLQERINVLQAIEDEDLQAATQDEFDQLDVQVNNIDSRIALIKDGMVNFSAKAMAASGAIIELAHNGLRIHRGLIKEADAKRAAKEKEKAKGGAAREAPESAELSNAMVERLTGYRTAALQLELATRADVALALLAWELLQSTFGVHWYLHLGSMNATPYRGADFQRLGVAADYAPIEDLFQLTEEWRGQIPEDAGDALRWVFDLPADELQNLLAICTACAFNGTFGSGAMQSQRSKRDMVEILVDRLGFDMAQHWQATVENFLGAVPKAIAIEAVTEVQGAERAKELLPLKKAEVAKRAAELLEHRFWLPAPLRISKENGRGA</sequence>
<dbReference type="SMART" id="SM00470">
    <property type="entry name" value="ParB"/>
    <property type="match status" value="1"/>
</dbReference>
<dbReference type="EMBL" id="JBEPMU010000003">
    <property type="protein sequence ID" value="MET3652507.1"/>
    <property type="molecule type" value="Genomic_DNA"/>
</dbReference>
<dbReference type="PANTHER" id="PTHR33375">
    <property type="entry name" value="CHROMOSOME-PARTITIONING PROTEIN PARB-RELATED"/>
    <property type="match status" value="1"/>
</dbReference>
<dbReference type="SUPFAM" id="SSF110849">
    <property type="entry name" value="ParB/Sulfiredoxin"/>
    <property type="match status" value="1"/>
</dbReference>
<comment type="caution">
    <text evidence="2">The sequence shown here is derived from an EMBL/GenBank/DDBJ whole genome shotgun (WGS) entry which is preliminary data.</text>
</comment>
<reference evidence="2 3" key="1">
    <citation type="submission" date="2024-06" db="EMBL/GenBank/DDBJ databases">
        <title>Sorghum-associated microbial communities from plants grown in Nebraska, USA.</title>
        <authorList>
            <person name="Schachtman D."/>
        </authorList>
    </citation>
    <scope>NUCLEOTIDE SEQUENCE [LARGE SCALE GENOMIC DNA]</scope>
    <source>
        <strain evidence="2 3">1073</strain>
    </source>
</reference>
<proteinExistence type="predicted"/>
<organism evidence="2 3">
    <name type="scientific">Dyella japonica</name>
    <dbReference type="NCBI Taxonomy" id="231455"/>
    <lineage>
        <taxon>Bacteria</taxon>
        <taxon>Pseudomonadati</taxon>
        <taxon>Pseudomonadota</taxon>
        <taxon>Gammaproteobacteria</taxon>
        <taxon>Lysobacterales</taxon>
        <taxon>Rhodanobacteraceae</taxon>
        <taxon>Dyella</taxon>
    </lineage>
</organism>
<dbReference type="Gene3D" id="1.10.10.2830">
    <property type="match status" value="1"/>
</dbReference>
<dbReference type="RefSeq" id="WP_354013913.1">
    <property type="nucleotide sequence ID" value="NZ_JBEPMU010000003.1"/>
</dbReference>
<dbReference type="Gene3D" id="3.90.1530.30">
    <property type="match status" value="1"/>
</dbReference>
<dbReference type="InterPro" id="IPR050336">
    <property type="entry name" value="Chromosome_partition/occlusion"/>
</dbReference>
<feature type="domain" description="ParB-like N-terminal" evidence="1">
    <location>
        <begin position="3"/>
        <end position="99"/>
    </location>
</feature>
<dbReference type="InterPro" id="IPR036086">
    <property type="entry name" value="ParB/Sulfiredoxin_sf"/>
</dbReference>